<keyword evidence="1" id="KW-1133">Transmembrane helix</keyword>
<reference evidence="2 3" key="1">
    <citation type="journal article" date="2008" name="Science">
        <title>The Physcomitrella genome reveals evolutionary insights into the conquest of land by plants.</title>
        <authorList>
            <person name="Rensing S."/>
            <person name="Lang D."/>
            <person name="Zimmer A."/>
            <person name="Terry A."/>
            <person name="Salamov A."/>
            <person name="Shapiro H."/>
            <person name="Nishiyama T."/>
            <person name="Perroud P.-F."/>
            <person name="Lindquist E."/>
            <person name="Kamisugi Y."/>
            <person name="Tanahashi T."/>
            <person name="Sakakibara K."/>
            <person name="Fujita T."/>
            <person name="Oishi K."/>
            <person name="Shin-I T."/>
            <person name="Kuroki Y."/>
            <person name="Toyoda A."/>
            <person name="Suzuki Y."/>
            <person name="Hashimoto A."/>
            <person name="Yamaguchi K."/>
            <person name="Sugano A."/>
            <person name="Kohara Y."/>
            <person name="Fujiyama A."/>
            <person name="Anterola A."/>
            <person name="Aoki S."/>
            <person name="Ashton N."/>
            <person name="Barbazuk W.B."/>
            <person name="Barker E."/>
            <person name="Bennetzen J."/>
            <person name="Bezanilla M."/>
            <person name="Blankenship R."/>
            <person name="Cho S.H."/>
            <person name="Dutcher S."/>
            <person name="Estelle M."/>
            <person name="Fawcett J.A."/>
            <person name="Gundlach H."/>
            <person name="Hanada K."/>
            <person name="Heyl A."/>
            <person name="Hicks K.A."/>
            <person name="Hugh J."/>
            <person name="Lohr M."/>
            <person name="Mayer K."/>
            <person name="Melkozernov A."/>
            <person name="Murata T."/>
            <person name="Nelson D."/>
            <person name="Pils B."/>
            <person name="Prigge M."/>
            <person name="Reiss B."/>
            <person name="Renner T."/>
            <person name="Rombauts S."/>
            <person name="Rushton P."/>
            <person name="Sanderfoot A."/>
            <person name="Schween G."/>
            <person name="Shiu S.-H."/>
            <person name="Stueber K."/>
            <person name="Theodoulou F.L."/>
            <person name="Tu H."/>
            <person name="Van de Peer Y."/>
            <person name="Verrier P.J."/>
            <person name="Waters E."/>
            <person name="Wood A."/>
            <person name="Yang L."/>
            <person name="Cove D."/>
            <person name="Cuming A."/>
            <person name="Hasebe M."/>
            <person name="Lucas S."/>
            <person name="Mishler D.B."/>
            <person name="Reski R."/>
            <person name="Grigoriev I."/>
            <person name="Quatrano R.S."/>
            <person name="Boore J.L."/>
        </authorList>
    </citation>
    <scope>NUCLEOTIDE SEQUENCE [LARGE SCALE GENOMIC DNA]</scope>
    <source>
        <strain evidence="2 3">cv. Gransden 2004</strain>
    </source>
</reference>
<keyword evidence="1" id="KW-0472">Membrane</keyword>
<evidence type="ECO:0000313" key="2">
    <source>
        <dbReference type="EnsemblPlants" id="Pp3c2_30380V3.2"/>
    </source>
</evidence>
<evidence type="ECO:0000313" key="3">
    <source>
        <dbReference type="Proteomes" id="UP000006727"/>
    </source>
</evidence>
<feature type="transmembrane region" description="Helical" evidence="1">
    <location>
        <begin position="41"/>
        <end position="61"/>
    </location>
</feature>
<dbReference type="EnsemblPlants" id="Pp3c2_30380V3.2">
    <property type="protein sequence ID" value="Pp3c2_30380V3.2"/>
    <property type="gene ID" value="Pp3c2_30380"/>
</dbReference>
<evidence type="ECO:0000256" key="1">
    <source>
        <dbReference type="SAM" id="Phobius"/>
    </source>
</evidence>
<reference evidence="2" key="3">
    <citation type="submission" date="2020-12" db="UniProtKB">
        <authorList>
            <consortium name="EnsemblPlants"/>
        </authorList>
    </citation>
    <scope>IDENTIFICATION</scope>
</reference>
<proteinExistence type="predicted"/>
<dbReference type="EMBL" id="ABEU02000002">
    <property type="status" value="NOT_ANNOTATED_CDS"/>
    <property type="molecule type" value="Genomic_DNA"/>
</dbReference>
<dbReference type="Gramene" id="Pp3c2_30380V3.2">
    <property type="protein sequence ID" value="Pp3c2_30380V3.2"/>
    <property type="gene ID" value="Pp3c2_30380"/>
</dbReference>
<name>A0A7I4D836_PHYPA</name>
<keyword evidence="1" id="KW-0812">Transmembrane</keyword>
<sequence>MSIQDSEVRECSYENIFLTDGFSKPVVRLMSMLPQVPEPAGAFWGCVVVAAAVVLGSVAMAHQSGKIANHMTTTMEIQGERITNTCEKITNTSEQLLVALVHHSDRIAATGERIASLAEAYDIHVNFKLCRTDDFSRTVAKSESIGQDIFLVTNASETFRC</sequence>
<protein>
    <submittedName>
        <fullName evidence="2">Uncharacterized protein</fullName>
    </submittedName>
</protein>
<dbReference type="RefSeq" id="XP_024368059.1">
    <property type="nucleotide sequence ID" value="XM_024512291.2"/>
</dbReference>
<dbReference type="GeneID" id="112278675"/>
<organism evidence="2 3">
    <name type="scientific">Physcomitrium patens</name>
    <name type="common">Spreading-leaved earth moss</name>
    <name type="synonym">Physcomitrella patens</name>
    <dbReference type="NCBI Taxonomy" id="3218"/>
    <lineage>
        <taxon>Eukaryota</taxon>
        <taxon>Viridiplantae</taxon>
        <taxon>Streptophyta</taxon>
        <taxon>Embryophyta</taxon>
        <taxon>Bryophyta</taxon>
        <taxon>Bryophytina</taxon>
        <taxon>Bryopsida</taxon>
        <taxon>Funariidae</taxon>
        <taxon>Funariales</taxon>
        <taxon>Funariaceae</taxon>
        <taxon>Physcomitrium</taxon>
    </lineage>
</organism>
<accession>A0A7I4D836</accession>
<keyword evidence="3" id="KW-1185">Reference proteome</keyword>
<dbReference type="KEGG" id="ppp:112278675"/>
<reference evidence="2 3" key="2">
    <citation type="journal article" date="2018" name="Plant J.">
        <title>The Physcomitrella patens chromosome-scale assembly reveals moss genome structure and evolution.</title>
        <authorList>
            <person name="Lang D."/>
            <person name="Ullrich K.K."/>
            <person name="Murat F."/>
            <person name="Fuchs J."/>
            <person name="Jenkins J."/>
            <person name="Haas F.B."/>
            <person name="Piednoel M."/>
            <person name="Gundlach H."/>
            <person name="Van Bel M."/>
            <person name="Meyberg R."/>
            <person name="Vives C."/>
            <person name="Morata J."/>
            <person name="Symeonidi A."/>
            <person name="Hiss M."/>
            <person name="Muchero W."/>
            <person name="Kamisugi Y."/>
            <person name="Saleh O."/>
            <person name="Blanc G."/>
            <person name="Decker E.L."/>
            <person name="van Gessel N."/>
            <person name="Grimwood J."/>
            <person name="Hayes R.D."/>
            <person name="Graham S.W."/>
            <person name="Gunter L.E."/>
            <person name="McDaniel S.F."/>
            <person name="Hoernstein S.N.W."/>
            <person name="Larsson A."/>
            <person name="Li F.W."/>
            <person name="Perroud P.F."/>
            <person name="Phillips J."/>
            <person name="Ranjan P."/>
            <person name="Rokshar D.S."/>
            <person name="Rothfels C.J."/>
            <person name="Schneider L."/>
            <person name="Shu S."/>
            <person name="Stevenson D.W."/>
            <person name="Thummler F."/>
            <person name="Tillich M."/>
            <person name="Villarreal Aguilar J.C."/>
            <person name="Widiez T."/>
            <person name="Wong G.K."/>
            <person name="Wymore A."/>
            <person name="Zhang Y."/>
            <person name="Zimmer A.D."/>
            <person name="Quatrano R.S."/>
            <person name="Mayer K.F.X."/>
            <person name="Goodstein D."/>
            <person name="Casacuberta J.M."/>
            <person name="Vandepoele K."/>
            <person name="Reski R."/>
            <person name="Cuming A.C."/>
            <person name="Tuskan G.A."/>
            <person name="Maumus F."/>
            <person name="Salse J."/>
            <person name="Schmutz J."/>
            <person name="Rensing S.A."/>
        </authorList>
    </citation>
    <scope>NUCLEOTIDE SEQUENCE [LARGE SCALE GENOMIC DNA]</scope>
    <source>
        <strain evidence="2 3">cv. Gransden 2004</strain>
    </source>
</reference>
<dbReference type="AlphaFoldDB" id="A0A7I4D836"/>
<dbReference type="InParanoid" id="A0A7I4D836"/>
<dbReference type="Proteomes" id="UP000006727">
    <property type="component" value="Chromosome 2"/>
</dbReference>
<gene>
    <name evidence="2" type="primary">LOC112278675</name>
</gene>